<gene>
    <name evidence="6" type="primary">LOC108673839</name>
</gene>
<dbReference type="PROSITE" id="PS01036">
    <property type="entry name" value="HSP70_3"/>
    <property type="match status" value="1"/>
</dbReference>
<dbReference type="KEGG" id="hazt:108673839"/>
<dbReference type="OMA" id="NGRACAK"/>
<dbReference type="AlphaFoldDB" id="A0A8B7NWB1"/>
<protein>
    <submittedName>
        <fullName evidence="6">Ribosome-associated molecular chaperone SSB1-like</fullName>
    </submittedName>
</protein>
<dbReference type="InterPro" id="IPR043129">
    <property type="entry name" value="ATPase_NBD"/>
</dbReference>
<dbReference type="InterPro" id="IPR018181">
    <property type="entry name" value="Heat_shock_70_CS"/>
</dbReference>
<dbReference type="PRINTS" id="PR00301">
    <property type="entry name" value="HEATSHOCK70"/>
</dbReference>
<dbReference type="GeneID" id="108673839"/>
<evidence type="ECO:0000256" key="3">
    <source>
        <dbReference type="ARBA" id="ARBA00022840"/>
    </source>
</evidence>
<dbReference type="RefSeq" id="XP_018017206.1">
    <property type="nucleotide sequence ID" value="XM_018161717.1"/>
</dbReference>
<dbReference type="Gene3D" id="3.30.30.30">
    <property type="match status" value="1"/>
</dbReference>
<dbReference type="SUPFAM" id="SSF53067">
    <property type="entry name" value="Actin-like ATPase domain"/>
    <property type="match status" value="2"/>
</dbReference>
<dbReference type="GO" id="GO:0034663">
    <property type="term" value="C:endoplasmic reticulum chaperone complex"/>
    <property type="evidence" value="ECO:0007669"/>
    <property type="project" value="TreeGrafter"/>
</dbReference>
<keyword evidence="3" id="KW-0067">ATP-binding</keyword>
<evidence type="ECO:0000313" key="5">
    <source>
        <dbReference type="Proteomes" id="UP000694843"/>
    </source>
</evidence>
<dbReference type="PANTHER" id="PTHR45639">
    <property type="entry name" value="HSC70CB, ISOFORM G-RELATED"/>
    <property type="match status" value="1"/>
</dbReference>
<proteinExistence type="inferred from homology"/>
<dbReference type="Gene3D" id="3.30.420.40">
    <property type="match status" value="4"/>
</dbReference>
<reference evidence="6" key="1">
    <citation type="submission" date="2025-08" db="UniProtKB">
        <authorList>
            <consortium name="RefSeq"/>
        </authorList>
    </citation>
    <scope>IDENTIFICATION</scope>
    <source>
        <tissue evidence="6">Whole organism</tissue>
    </source>
</reference>
<dbReference type="OrthoDB" id="29851at2759"/>
<evidence type="ECO:0000256" key="1">
    <source>
        <dbReference type="ARBA" id="ARBA00007381"/>
    </source>
</evidence>
<dbReference type="Pfam" id="PF00012">
    <property type="entry name" value="HSP70"/>
    <property type="match status" value="2"/>
</dbReference>
<dbReference type="InterPro" id="IPR013126">
    <property type="entry name" value="Hsp_70_fam"/>
</dbReference>
<feature type="region of interest" description="Disordered" evidence="4">
    <location>
        <begin position="1"/>
        <end position="26"/>
    </location>
</feature>
<dbReference type="GO" id="GO:0005524">
    <property type="term" value="F:ATP binding"/>
    <property type="evidence" value="ECO:0007669"/>
    <property type="project" value="UniProtKB-KW"/>
</dbReference>
<dbReference type="PANTHER" id="PTHR45639:SF34">
    <property type="entry name" value="CHAPERONE PROTEIN DNAK"/>
    <property type="match status" value="1"/>
</dbReference>
<feature type="compositionally biased region" description="Polar residues" evidence="4">
    <location>
        <begin position="9"/>
        <end position="20"/>
    </location>
</feature>
<keyword evidence="2" id="KW-0547">Nucleotide-binding</keyword>
<sequence>MSAECVNSADKSSASETSVSPAVLPERGGRPSPFAIGIDFGTSKCCVAVVRDGRVDVLENELGQRTTPSCVAFNSQQRLVGSDALSQAVVNCDNTVHGVKKFLGRTYDEVKDLSSLCRINPTEPSDIFENFIHYKNTDLRLRPEQVAAMLLGKMKDIAESSLGCPVDRAVISVPASFGNAQRLAIKNAAQVAGLEVLELINETTAAGVAFVENRTVQTPEVIAVVDFGAGKLDVSIMEILLTKDEISKVVLVGGSTRVPLVRAVLEGYFGPGKLDQTLNKDEAVARGAALRAATLSGQETSIKFLYISVNGKAKEAVENFSAYIKEAPTGTAYRR</sequence>
<organism evidence="5 6">
    <name type="scientific">Hyalella azteca</name>
    <name type="common">Amphipod</name>
    <dbReference type="NCBI Taxonomy" id="294128"/>
    <lineage>
        <taxon>Eukaryota</taxon>
        <taxon>Metazoa</taxon>
        <taxon>Ecdysozoa</taxon>
        <taxon>Arthropoda</taxon>
        <taxon>Crustacea</taxon>
        <taxon>Multicrustacea</taxon>
        <taxon>Malacostraca</taxon>
        <taxon>Eumalacostraca</taxon>
        <taxon>Peracarida</taxon>
        <taxon>Amphipoda</taxon>
        <taxon>Senticaudata</taxon>
        <taxon>Talitrida</taxon>
        <taxon>Talitroidea</taxon>
        <taxon>Hyalellidae</taxon>
        <taxon>Hyalella</taxon>
    </lineage>
</organism>
<comment type="similarity">
    <text evidence="1">Belongs to the heat shock protein 70 family.</text>
</comment>
<dbReference type="GO" id="GO:0140662">
    <property type="term" value="F:ATP-dependent protein folding chaperone"/>
    <property type="evidence" value="ECO:0007669"/>
    <property type="project" value="InterPro"/>
</dbReference>
<dbReference type="Proteomes" id="UP000694843">
    <property type="component" value="Unplaced"/>
</dbReference>
<evidence type="ECO:0000256" key="4">
    <source>
        <dbReference type="SAM" id="MobiDB-lite"/>
    </source>
</evidence>
<evidence type="ECO:0000256" key="2">
    <source>
        <dbReference type="ARBA" id="ARBA00022741"/>
    </source>
</evidence>
<keyword evidence="5" id="KW-1185">Reference proteome</keyword>
<evidence type="ECO:0000313" key="6">
    <source>
        <dbReference type="RefSeq" id="XP_018017206.1"/>
    </source>
</evidence>
<name>A0A8B7NWB1_HYAAZ</name>
<dbReference type="GO" id="GO:0030968">
    <property type="term" value="P:endoplasmic reticulum unfolded protein response"/>
    <property type="evidence" value="ECO:0007669"/>
    <property type="project" value="TreeGrafter"/>
</dbReference>
<accession>A0A8B7NWB1</accession>